<feature type="transmembrane region" description="Helical" evidence="5">
    <location>
        <begin position="73"/>
        <end position="90"/>
    </location>
</feature>
<feature type="transmembrane region" description="Helical" evidence="5">
    <location>
        <begin position="157"/>
        <end position="178"/>
    </location>
</feature>
<feature type="transmembrane region" description="Helical" evidence="5">
    <location>
        <begin position="265"/>
        <end position="283"/>
    </location>
</feature>
<dbReference type="SUPFAM" id="SSF48317">
    <property type="entry name" value="Acid phosphatase/Vanadium-dependent haloperoxidase"/>
    <property type="match status" value="1"/>
</dbReference>
<proteinExistence type="predicted"/>
<dbReference type="EMBL" id="DRBS01000025">
    <property type="protein sequence ID" value="HDD43353.1"/>
    <property type="molecule type" value="Genomic_DNA"/>
</dbReference>
<dbReference type="SMART" id="SM00014">
    <property type="entry name" value="acidPPc"/>
    <property type="match status" value="1"/>
</dbReference>
<keyword evidence="4 5" id="KW-0472">Membrane</keyword>
<evidence type="ECO:0000256" key="4">
    <source>
        <dbReference type="ARBA" id="ARBA00023136"/>
    </source>
</evidence>
<dbReference type="AlphaFoldDB" id="A0A7C0U1K9"/>
<accession>A0A7C0U1K9</accession>
<evidence type="ECO:0000256" key="2">
    <source>
        <dbReference type="ARBA" id="ARBA00022692"/>
    </source>
</evidence>
<evidence type="ECO:0000259" key="6">
    <source>
        <dbReference type="SMART" id="SM00014"/>
    </source>
</evidence>
<feature type="transmembrane region" description="Helical" evidence="5">
    <location>
        <begin position="16"/>
        <end position="36"/>
    </location>
</feature>
<dbReference type="Pfam" id="PF14378">
    <property type="entry name" value="PAP2_3"/>
    <property type="match status" value="1"/>
</dbReference>
<evidence type="ECO:0000256" key="1">
    <source>
        <dbReference type="ARBA" id="ARBA00004141"/>
    </source>
</evidence>
<dbReference type="InterPro" id="IPR026841">
    <property type="entry name" value="Aur1/Ipt1"/>
</dbReference>
<name>A0A7C0U1K9_DESA2</name>
<dbReference type="InterPro" id="IPR036938">
    <property type="entry name" value="PAP2/HPO_sf"/>
</dbReference>
<sequence length="294" mass="34730">MWRNFLSQFNFMPYDMLNLIFVGLLLLLTIIFYPHLFYAKQLIIFYIFLLTFIIFCVFLSTLNTSKKSAYIHYFYPIFLIFFIFQSFDYIIPYLHNHLKDEFLYHLDILIFGVCPFKYLEKWTKPWLTEIMQLGYISYYFMPVILVLILLKKQDKRLPSVIFTILLGFYLSYMGYLIFPAMGPRGLGISQVAVYKDTWLAAKLFKILNLLEKNKTDAFPSGHTQISLICTYFAFYLNKTIGIVFGIMTMFLIFSTVYCRYHYVTDVLAGALLAFISLKIAPYLERLIQSNSLTN</sequence>
<dbReference type="InterPro" id="IPR000326">
    <property type="entry name" value="PAP2/HPO"/>
</dbReference>
<feature type="domain" description="Phosphatidic acid phosphatase type 2/haloperoxidase" evidence="6">
    <location>
        <begin position="159"/>
        <end position="281"/>
    </location>
</feature>
<dbReference type="Gene3D" id="1.20.144.10">
    <property type="entry name" value="Phosphatidic acid phosphatase type 2/haloperoxidase"/>
    <property type="match status" value="1"/>
</dbReference>
<dbReference type="Proteomes" id="UP000886289">
    <property type="component" value="Unassembled WGS sequence"/>
</dbReference>
<feature type="transmembrane region" description="Helical" evidence="5">
    <location>
        <begin position="130"/>
        <end position="150"/>
    </location>
</feature>
<evidence type="ECO:0000256" key="3">
    <source>
        <dbReference type="ARBA" id="ARBA00022989"/>
    </source>
</evidence>
<comment type="subcellular location">
    <subcellularLocation>
        <location evidence="1">Membrane</location>
        <topology evidence="1">Multi-pass membrane protein</topology>
    </subcellularLocation>
</comment>
<dbReference type="InterPro" id="IPR052185">
    <property type="entry name" value="IPC_Synthase-Related"/>
</dbReference>
<dbReference type="GO" id="GO:0016020">
    <property type="term" value="C:membrane"/>
    <property type="evidence" value="ECO:0007669"/>
    <property type="project" value="UniProtKB-SubCell"/>
</dbReference>
<evidence type="ECO:0000256" key="5">
    <source>
        <dbReference type="SAM" id="Phobius"/>
    </source>
</evidence>
<reference evidence="7" key="1">
    <citation type="journal article" date="2020" name="mSystems">
        <title>Genome- and Community-Level Interaction Insights into Carbon Utilization and Element Cycling Functions of Hydrothermarchaeota in Hydrothermal Sediment.</title>
        <authorList>
            <person name="Zhou Z."/>
            <person name="Liu Y."/>
            <person name="Xu W."/>
            <person name="Pan J."/>
            <person name="Luo Z.H."/>
            <person name="Li M."/>
        </authorList>
    </citation>
    <scope>NUCLEOTIDE SEQUENCE [LARGE SCALE GENOMIC DNA]</scope>
    <source>
        <strain evidence="7">HyVt-233</strain>
    </source>
</reference>
<gene>
    <name evidence="7" type="ORF">ENG63_00625</name>
</gene>
<keyword evidence="3 5" id="KW-1133">Transmembrane helix</keyword>
<protein>
    <submittedName>
        <fullName evidence="7">Phosphatase PAP2 family protein</fullName>
    </submittedName>
</protein>
<dbReference type="PANTHER" id="PTHR31310:SF7">
    <property type="entry name" value="PA-PHOSPHATASE RELATED-FAMILY PROTEIN DDB_G0268928"/>
    <property type="match status" value="1"/>
</dbReference>
<organism evidence="7">
    <name type="scientific">Desulfofervidus auxilii</name>
    <dbReference type="NCBI Taxonomy" id="1621989"/>
    <lineage>
        <taxon>Bacteria</taxon>
        <taxon>Pseudomonadati</taxon>
        <taxon>Thermodesulfobacteriota</taxon>
        <taxon>Candidatus Desulfofervidia</taxon>
        <taxon>Candidatus Desulfofervidales</taxon>
        <taxon>Candidatus Desulfofervidaceae</taxon>
        <taxon>Candidatus Desulfofervidus</taxon>
    </lineage>
</organism>
<keyword evidence="2 5" id="KW-0812">Transmembrane</keyword>
<evidence type="ECO:0000313" key="7">
    <source>
        <dbReference type="EMBL" id="HDD43353.1"/>
    </source>
</evidence>
<feature type="transmembrane region" description="Helical" evidence="5">
    <location>
        <begin position="240"/>
        <end position="258"/>
    </location>
</feature>
<feature type="transmembrane region" description="Helical" evidence="5">
    <location>
        <begin position="43"/>
        <end position="61"/>
    </location>
</feature>
<comment type="caution">
    <text evidence="7">The sequence shown here is derived from an EMBL/GenBank/DDBJ whole genome shotgun (WGS) entry which is preliminary data.</text>
</comment>
<dbReference type="PANTHER" id="PTHR31310">
    <property type="match status" value="1"/>
</dbReference>